<proteinExistence type="predicted"/>
<dbReference type="Proteomes" id="UP000474967">
    <property type="component" value="Unassembled WGS sequence"/>
</dbReference>
<sequence length="87" mass="9548">MNCTSHEAPVSLVLEQDVPVRMTWNGQRFYVVGTAHPLDAMSKARKDSAYGEVTAWRFQATTAGGESHTFDIVSPGNARWNLGAVRP</sequence>
<dbReference type="EMBL" id="JAAGWY010000001">
    <property type="protein sequence ID" value="NEN05102.1"/>
    <property type="molecule type" value="Genomic_DNA"/>
</dbReference>
<dbReference type="RefSeq" id="WP_163288217.1">
    <property type="nucleotide sequence ID" value="NZ_JAAGWY010000001.1"/>
</dbReference>
<comment type="caution">
    <text evidence="1">The sequence shown here is derived from an EMBL/GenBank/DDBJ whole genome shotgun (WGS) entry which is preliminary data.</text>
</comment>
<name>A0A6L9XUN6_9MICO</name>
<reference evidence="1 2" key="1">
    <citation type="journal article" date="2014" name="J. Microbiol.">
        <title>Diaminobutyricibacter tongyongensis gen. nov., sp. nov. and Homoserinibacter gongjuensis gen. nov., sp. nov. belong to the family Microbacteriaceae.</title>
        <authorList>
            <person name="Kim S.J."/>
            <person name="Ahn J.H."/>
            <person name="Weon H.Y."/>
            <person name="Hamada M."/>
            <person name="Suzuki K."/>
            <person name="Kwon S.W."/>
        </authorList>
    </citation>
    <scope>NUCLEOTIDE SEQUENCE [LARGE SCALE GENOMIC DNA]</scope>
    <source>
        <strain evidence="1 2">NBRC 108724</strain>
    </source>
</reference>
<evidence type="ECO:0000313" key="1">
    <source>
        <dbReference type="EMBL" id="NEN05102.1"/>
    </source>
</evidence>
<gene>
    <name evidence="1" type="ORF">G3T36_04375</name>
</gene>
<dbReference type="AlphaFoldDB" id="A0A6L9XUN6"/>
<accession>A0A6L9XUN6</accession>
<evidence type="ECO:0000313" key="2">
    <source>
        <dbReference type="Proteomes" id="UP000474967"/>
    </source>
</evidence>
<keyword evidence="2" id="KW-1185">Reference proteome</keyword>
<organism evidence="1 2">
    <name type="scientific">Leifsonia tongyongensis</name>
    <dbReference type="NCBI Taxonomy" id="1268043"/>
    <lineage>
        <taxon>Bacteria</taxon>
        <taxon>Bacillati</taxon>
        <taxon>Actinomycetota</taxon>
        <taxon>Actinomycetes</taxon>
        <taxon>Micrococcales</taxon>
        <taxon>Microbacteriaceae</taxon>
        <taxon>Leifsonia</taxon>
    </lineage>
</organism>
<protein>
    <submittedName>
        <fullName evidence="1">Uncharacterized protein</fullName>
    </submittedName>
</protein>